<name>A0AAP0J5I2_9MAGN</name>
<feature type="transmembrane region" description="Helical" evidence="5">
    <location>
        <begin position="345"/>
        <end position="371"/>
    </location>
</feature>
<keyword evidence="5" id="KW-0812">Transmembrane</keyword>
<dbReference type="InterPro" id="IPR004358">
    <property type="entry name" value="Sig_transdc_His_kin-like_C"/>
</dbReference>
<dbReference type="PRINTS" id="PR00344">
    <property type="entry name" value="BCTRLSENSOR"/>
</dbReference>
<organism evidence="8 9">
    <name type="scientific">Stephania cephalantha</name>
    <dbReference type="NCBI Taxonomy" id="152367"/>
    <lineage>
        <taxon>Eukaryota</taxon>
        <taxon>Viridiplantae</taxon>
        <taxon>Streptophyta</taxon>
        <taxon>Embryophyta</taxon>
        <taxon>Tracheophyta</taxon>
        <taxon>Spermatophyta</taxon>
        <taxon>Magnoliopsida</taxon>
        <taxon>Ranunculales</taxon>
        <taxon>Menispermaceae</taxon>
        <taxon>Menispermoideae</taxon>
        <taxon>Cissampelideae</taxon>
        <taxon>Stephania</taxon>
    </lineage>
</organism>
<evidence type="ECO:0000313" key="8">
    <source>
        <dbReference type="EMBL" id="KAK9126798.1"/>
    </source>
</evidence>
<dbReference type="EC" id="2.7.13.3" evidence="2"/>
<dbReference type="Proteomes" id="UP001419268">
    <property type="component" value="Unassembled WGS sequence"/>
</dbReference>
<dbReference type="InterPro" id="IPR003661">
    <property type="entry name" value="HisK_dim/P_dom"/>
</dbReference>
<dbReference type="Pfam" id="PF00512">
    <property type="entry name" value="HisKA"/>
    <property type="match status" value="1"/>
</dbReference>
<keyword evidence="5" id="KW-0472">Membrane</keyword>
<dbReference type="SMART" id="SM00388">
    <property type="entry name" value="HisKA"/>
    <property type="match status" value="1"/>
</dbReference>
<dbReference type="SUPFAM" id="SSF55874">
    <property type="entry name" value="ATPase domain of HSP90 chaperone/DNA topoisomerase II/histidine kinase"/>
    <property type="match status" value="1"/>
</dbReference>
<dbReference type="SUPFAM" id="SSF47384">
    <property type="entry name" value="Homodimeric domain of signal transducing histidine kinase"/>
    <property type="match status" value="1"/>
</dbReference>
<dbReference type="Gene3D" id="1.10.287.130">
    <property type="match status" value="1"/>
</dbReference>
<protein>
    <recommendedName>
        <fullName evidence="2">histidine kinase</fullName>
        <ecNumber evidence="2">2.7.13.3</ecNumber>
    </recommendedName>
</protein>
<gene>
    <name evidence="8" type="ORF">Scep_015644</name>
</gene>
<keyword evidence="9" id="KW-1185">Reference proteome</keyword>
<evidence type="ECO:0000256" key="4">
    <source>
        <dbReference type="PROSITE-ProRule" id="PRU00169"/>
    </source>
</evidence>
<accession>A0AAP0J5I2</accession>
<dbReference type="AlphaFoldDB" id="A0AAP0J5I2"/>
<sequence length="1013" mass="112146">MSEVKIGRITLRPIAVFVILVALVLVIPSLVVSVIVLVTKDVDAAARSASYYVHNGALMDVKTAGESLFHVSPTIEASLLRSSLAASRATFPGFENEVFSFMFNLFKSQSLSEISYIRKDGFLFSYYIEGNNTLAMYSNTTFVGGIGVGAIPFDCYVQLVNNNTGELYGERYRSRRSNLSIDLNWFLEAMNSTNVHASVRKGWSTETQDMLIFNAAPVDQVGLLSLGVSVKVFMNSIAGVDLHGGDLYIATKNGTLLAQTGPFAIMPNKVDDTVSVFLNSTGDQTTREARILCDQSNKTVRHADRKMGGAEYVFYCVPLELAGVPSVSVLLFPHNGLVSLVHSRIKLLIMLLGVMFVPLFVAVLSYIYFVLRWARRELFLTSMLVKQREATQQAERKSMNKSVAFASASHDVRSALAALGGLISLSQSEVSTNHGVLNYLKSMENLSSDLVGILNTVLDASKIEAGKMQLAVEEFDLAQAVEESVNLYYITGKEKGVDVVLDPTDGSILKYSRVRGDRGKLKQILNNLLHNATKFTSEGHISVRVKAKKPSPENPIIASNNVGVWNSFWRLFNRNNVTYQDLSAIREEKKQQNLLEFIFEVDDTGKGIPKEKWKSVFEDFVQVNETALGKGGTGLGLGIVQSLVRLMDGEIGIQDKGLGEKGTCFRFNIFLSTCNAVPASTTDQESSIMIESCSEHVGNNILHHNFELTLMSPHSHESPRRPDGSHVVLFLRGDERRRILHNFLKRLGINVIAPTNSDELFFNLENIYRKCCLSHLSSSGKSDLSYLSDYSSSHDVVVVIKDGPVGTSGMDNALSLQKKTSYRNTTPTFILLVIDVTSFLFNKDKFSKLCSILDDYKRDFQCAQCKVVWLYTPSPTPNLEFTRLVDEKLAHCEHEVVIKPFHGSQLFDVLRLLPEFGGASTILQGYNAKTTMETIKESTSAAAPSKETSNSCPSTEYQLLRDGNYKLLFGKKVLVADDNGISRMLTNKFLQRFGAITETCENGKRLLVLCSKL</sequence>
<feature type="domain" description="Response regulatory" evidence="7">
    <location>
        <begin position="972"/>
        <end position="1013"/>
    </location>
</feature>
<evidence type="ECO:0000259" key="7">
    <source>
        <dbReference type="PROSITE" id="PS50110"/>
    </source>
</evidence>
<dbReference type="PROSITE" id="PS50110">
    <property type="entry name" value="RESPONSE_REGULATORY"/>
    <property type="match status" value="1"/>
</dbReference>
<dbReference type="InterPro" id="IPR003594">
    <property type="entry name" value="HATPase_dom"/>
</dbReference>
<dbReference type="SMART" id="SM00387">
    <property type="entry name" value="HATPase_c"/>
    <property type="match status" value="1"/>
</dbReference>
<dbReference type="InterPro" id="IPR036890">
    <property type="entry name" value="HATPase_C_sf"/>
</dbReference>
<comment type="catalytic activity">
    <reaction evidence="1">
        <text>ATP + protein L-histidine = ADP + protein N-phospho-L-histidine.</text>
        <dbReference type="EC" id="2.7.13.3"/>
    </reaction>
</comment>
<keyword evidence="3" id="KW-0597">Phosphoprotein</keyword>
<feature type="domain" description="Histidine kinase" evidence="6">
    <location>
        <begin position="407"/>
        <end position="673"/>
    </location>
</feature>
<dbReference type="GO" id="GO:0000155">
    <property type="term" value="F:phosphorelay sensor kinase activity"/>
    <property type="evidence" value="ECO:0007669"/>
    <property type="project" value="InterPro"/>
</dbReference>
<dbReference type="InterPro" id="IPR050956">
    <property type="entry name" value="2C_system_His_kinase"/>
</dbReference>
<comment type="caution">
    <text evidence="4">Lacks conserved residue(s) required for the propagation of feature annotation.</text>
</comment>
<comment type="caution">
    <text evidence="8">The sequence shown here is derived from an EMBL/GenBank/DDBJ whole genome shotgun (WGS) entry which is preliminary data.</text>
</comment>
<dbReference type="PANTHER" id="PTHR43719:SF75">
    <property type="entry name" value="HISTIDINE KINASE CKI1"/>
    <property type="match status" value="1"/>
</dbReference>
<dbReference type="PANTHER" id="PTHR43719">
    <property type="entry name" value="TWO-COMPONENT HISTIDINE KINASE"/>
    <property type="match status" value="1"/>
</dbReference>
<dbReference type="PROSITE" id="PS50109">
    <property type="entry name" value="HIS_KIN"/>
    <property type="match status" value="1"/>
</dbReference>
<proteinExistence type="predicted"/>
<dbReference type="CDD" id="cd00082">
    <property type="entry name" value="HisKA"/>
    <property type="match status" value="1"/>
</dbReference>
<evidence type="ECO:0000256" key="3">
    <source>
        <dbReference type="ARBA" id="ARBA00022553"/>
    </source>
</evidence>
<feature type="transmembrane region" description="Helical" evidence="5">
    <location>
        <begin position="14"/>
        <end position="38"/>
    </location>
</feature>
<keyword evidence="5" id="KW-1133">Transmembrane helix</keyword>
<dbReference type="InterPro" id="IPR005467">
    <property type="entry name" value="His_kinase_dom"/>
</dbReference>
<evidence type="ECO:0000256" key="2">
    <source>
        <dbReference type="ARBA" id="ARBA00012438"/>
    </source>
</evidence>
<evidence type="ECO:0000256" key="1">
    <source>
        <dbReference type="ARBA" id="ARBA00000085"/>
    </source>
</evidence>
<dbReference type="EMBL" id="JBBNAG010000006">
    <property type="protein sequence ID" value="KAK9126798.1"/>
    <property type="molecule type" value="Genomic_DNA"/>
</dbReference>
<dbReference type="InterPro" id="IPR036097">
    <property type="entry name" value="HisK_dim/P_sf"/>
</dbReference>
<dbReference type="Pfam" id="PF02518">
    <property type="entry name" value="HATPase_c"/>
    <property type="match status" value="1"/>
</dbReference>
<evidence type="ECO:0000313" key="9">
    <source>
        <dbReference type="Proteomes" id="UP001419268"/>
    </source>
</evidence>
<reference evidence="8 9" key="1">
    <citation type="submission" date="2024-01" db="EMBL/GenBank/DDBJ databases">
        <title>Genome assemblies of Stephania.</title>
        <authorList>
            <person name="Yang L."/>
        </authorList>
    </citation>
    <scope>NUCLEOTIDE SEQUENCE [LARGE SCALE GENOMIC DNA]</scope>
    <source>
        <strain evidence="8">JXDWG</strain>
        <tissue evidence="8">Leaf</tissue>
    </source>
</reference>
<evidence type="ECO:0000256" key="5">
    <source>
        <dbReference type="SAM" id="Phobius"/>
    </source>
</evidence>
<evidence type="ECO:0000259" key="6">
    <source>
        <dbReference type="PROSITE" id="PS50109"/>
    </source>
</evidence>
<dbReference type="Gene3D" id="3.30.565.10">
    <property type="entry name" value="Histidine kinase-like ATPase, C-terminal domain"/>
    <property type="match status" value="1"/>
</dbReference>
<dbReference type="InterPro" id="IPR001789">
    <property type="entry name" value="Sig_transdc_resp-reg_receiver"/>
</dbReference>